<dbReference type="SMART" id="SM00471">
    <property type="entry name" value="HDc"/>
    <property type="match status" value="1"/>
</dbReference>
<evidence type="ECO:0000259" key="1">
    <source>
        <dbReference type="PROSITE" id="PS51832"/>
    </source>
</evidence>
<evidence type="ECO:0000313" key="3">
    <source>
        <dbReference type="Proteomes" id="UP000295418"/>
    </source>
</evidence>
<dbReference type="Pfam" id="PF13487">
    <property type="entry name" value="HD_5"/>
    <property type="match status" value="1"/>
</dbReference>
<dbReference type="Gene3D" id="1.10.3210.10">
    <property type="entry name" value="Hypothetical protein af1432"/>
    <property type="match status" value="1"/>
</dbReference>
<sequence length="367" mass="41357">MKISIHNLKSGDQLIEDVYSHSGLHLLSASTVLVSQDIQYLIKHEVDYVSIKWREVPQTESNPILTQTAVMESVDQDASLIEISDHLSPFTVVSFHEAIVGVKDLFDRAALNSQIDISVVNASFSPLMNNIKQEKDVVSLLLSLGSDDDYTFQHCVRVGIISYFLAIWLNKSEQEAKFIGKAGFLLDIGKSKVDPQILTKPAKLTQEEFEEAKKHTTYGYEIIMNSMQDEDLAAAALQHHERSDGSGYPEGRTADQIHPIAKIIAVADIYSAMISKRVYSDDRDLLYVLKELNEMSFGKLDPTIVQTFIKNMLPNFINKKVILTNGQKGTIIMTNPTDFFRPLIKIDDKFVDMTKNRELEIQTVLMT</sequence>
<dbReference type="Proteomes" id="UP000295418">
    <property type="component" value="Unassembled WGS sequence"/>
</dbReference>
<organism evidence="2 3">
    <name type="scientific">Paenibacillus albiflavus</name>
    <dbReference type="NCBI Taxonomy" id="2545760"/>
    <lineage>
        <taxon>Bacteria</taxon>
        <taxon>Bacillati</taxon>
        <taxon>Bacillota</taxon>
        <taxon>Bacilli</taxon>
        <taxon>Bacillales</taxon>
        <taxon>Paenibacillaceae</taxon>
        <taxon>Paenibacillus</taxon>
    </lineage>
</organism>
<feature type="domain" description="HD-GYP" evidence="1">
    <location>
        <begin position="129"/>
        <end position="324"/>
    </location>
</feature>
<reference evidence="2 3" key="1">
    <citation type="submission" date="2019-03" db="EMBL/GenBank/DDBJ databases">
        <authorList>
            <person name="Kim M.K.M."/>
        </authorList>
    </citation>
    <scope>NUCLEOTIDE SEQUENCE [LARGE SCALE GENOMIC DNA]</scope>
    <source>
        <strain evidence="2 3">18JY21-1</strain>
    </source>
</reference>
<dbReference type="SUPFAM" id="SSF109604">
    <property type="entry name" value="HD-domain/PDEase-like"/>
    <property type="match status" value="1"/>
</dbReference>
<proteinExistence type="predicted"/>
<comment type="caution">
    <text evidence="2">The sequence shown here is derived from an EMBL/GenBank/DDBJ whole genome shotgun (WGS) entry which is preliminary data.</text>
</comment>
<gene>
    <name evidence="2" type="ORF">E0485_14940</name>
</gene>
<dbReference type="OrthoDB" id="9759601at2"/>
<evidence type="ECO:0000313" key="2">
    <source>
        <dbReference type="EMBL" id="TCZ76136.1"/>
    </source>
</evidence>
<dbReference type="CDD" id="cd00077">
    <property type="entry name" value="HDc"/>
    <property type="match status" value="1"/>
</dbReference>
<dbReference type="PANTHER" id="PTHR43155">
    <property type="entry name" value="CYCLIC DI-GMP PHOSPHODIESTERASE PA4108-RELATED"/>
    <property type="match status" value="1"/>
</dbReference>
<dbReference type="PROSITE" id="PS51832">
    <property type="entry name" value="HD_GYP"/>
    <property type="match status" value="1"/>
</dbReference>
<accession>A0A4R4E8L6</accession>
<name>A0A4R4E8L6_9BACL</name>
<dbReference type="EMBL" id="SKFG01000014">
    <property type="protein sequence ID" value="TCZ76136.1"/>
    <property type="molecule type" value="Genomic_DNA"/>
</dbReference>
<dbReference type="PANTHER" id="PTHR43155:SF2">
    <property type="entry name" value="CYCLIC DI-GMP PHOSPHODIESTERASE PA4108"/>
    <property type="match status" value="1"/>
</dbReference>
<dbReference type="RefSeq" id="WP_132418862.1">
    <property type="nucleotide sequence ID" value="NZ_SKFG01000014.1"/>
</dbReference>
<dbReference type="InterPro" id="IPR003607">
    <property type="entry name" value="HD/PDEase_dom"/>
</dbReference>
<dbReference type="AlphaFoldDB" id="A0A4R4E8L6"/>
<protein>
    <submittedName>
        <fullName evidence="2">HD-GYP domain-containing protein</fullName>
    </submittedName>
</protein>
<dbReference type="InterPro" id="IPR037522">
    <property type="entry name" value="HD_GYP_dom"/>
</dbReference>
<keyword evidence="3" id="KW-1185">Reference proteome</keyword>